<proteinExistence type="predicted"/>
<comment type="caution">
    <text evidence="2">The sequence shown here is derived from an EMBL/GenBank/DDBJ whole genome shotgun (WGS) entry which is preliminary data.</text>
</comment>
<feature type="region of interest" description="Disordered" evidence="1">
    <location>
        <begin position="459"/>
        <end position="508"/>
    </location>
</feature>
<accession>A0A443L730</accession>
<feature type="compositionally biased region" description="Low complexity" evidence="1">
    <location>
        <begin position="495"/>
        <end position="505"/>
    </location>
</feature>
<keyword evidence="3" id="KW-1185">Reference proteome</keyword>
<reference evidence="2 3" key="1">
    <citation type="submission" date="2019-01" db="EMBL/GenBank/DDBJ databases">
        <title>Sinorhodobacter populi sp. nov. isolated from the symptomatic bark tissue of Populus euramericana canker.</title>
        <authorList>
            <person name="Xu G."/>
        </authorList>
    </citation>
    <scope>NUCLEOTIDE SEQUENCE [LARGE SCALE GENOMIC DNA]</scope>
    <source>
        <strain evidence="2 3">CCTCC AB2012026</strain>
    </source>
</reference>
<protein>
    <recommendedName>
        <fullName evidence="4">Tail tape measure protein</fullName>
    </recommendedName>
</protein>
<organism evidence="2 3">
    <name type="scientific">Paenirhodobacter ferrireducens</name>
    <dbReference type="NCBI Taxonomy" id="1215032"/>
    <lineage>
        <taxon>Bacteria</taxon>
        <taxon>Pseudomonadati</taxon>
        <taxon>Pseudomonadota</taxon>
        <taxon>Alphaproteobacteria</taxon>
        <taxon>Rhodobacterales</taxon>
        <taxon>Rhodobacter group</taxon>
        <taxon>Paenirhodobacter</taxon>
    </lineage>
</organism>
<evidence type="ECO:0000313" key="2">
    <source>
        <dbReference type="EMBL" id="RWR44990.1"/>
    </source>
</evidence>
<dbReference type="Proteomes" id="UP000286594">
    <property type="component" value="Unassembled WGS sequence"/>
</dbReference>
<feature type="compositionally biased region" description="Low complexity" evidence="1">
    <location>
        <begin position="468"/>
        <end position="479"/>
    </location>
</feature>
<sequence length="789" mass="82310">MATEEDIARLVVALEAKVSDFQKKMDAAEKRGSKTYQTLQRGSKRATDQMASDMSKGAGRINQVLAAVSGNIGSFGKAFAGGLIGGAVTGAFAAITDNLRETVKGVAEVGDEAKKSGLGVQAFQEWSYVAEQNRVSIDALTDGFKELSLRADEWIKTGSGSGAESFQRLGFTADDLAKRLKNPSDLMLEIVRRLQRFDQAARIRIMDELFGGTGGEQFVQLIDQGADGLQKTIRRAHDVGAVLDSEMIDKAQEIDRQWSDLTARVSNFAKTVAVELANIPWNVVNTKLSELFSNEQVGRSILGDKVYEALKEMGALTDEQVTKVETLRDRYSGLSDAAQDVGLQLASAASTADMLGNDALWQVLATASADMRALSDQFAQGKITGEQFAEGMDGIRKKAADALEQLDSIDKAQFSGVISALGGLGRKLLDLIDNAKTLKAALPGGSAAIEDTRGEAISEARSGSYDQSSPYAPTTSPTPKAAPPMISEGTGSTGGSSKKSGSSKKTVQDQIDEIAQDTAALQAQTAAFNEAIGKGTEYGDMATYAATKAKLLTAAQQEGKTVTPELAAEIEKVAQAYGKAAQGSDEARDNLARMKAEATAGANALSNVFLSVTDGVDGLKSALASLLQQIASAQMNKAFASLATSGGTTGSIFSAIGSLIGGYASGGYTGDGGRNEPAGVVHRGEYVFSKAATARIGAGNLEAMHRGAIKGYASGGYVGGSTGSASGGASNVKVDVGVSVDQNGNLQAYVKNVSQQTVSSAAPSIVSQSVKATQNHLVKSRMINSRKTL</sequence>
<evidence type="ECO:0008006" key="4">
    <source>
        <dbReference type="Google" id="ProtNLM"/>
    </source>
</evidence>
<dbReference type="AlphaFoldDB" id="A0A443L730"/>
<dbReference type="OrthoDB" id="7311517at2"/>
<dbReference type="RefSeq" id="WP_128151702.1">
    <property type="nucleotide sequence ID" value="NZ_SAVB01000027.1"/>
</dbReference>
<dbReference type="EMBL" id="SAVB01000027">
    <property type="protein sequence ID" value="RWR44990.1"/>
    <property type="molecule type" value="Genomic_DNA"/>
</dbReference>
<evidence type="ECO:0000313" key="3">
    <source>
        <dbReference type="Proteomes" id="UP000286594"/>
    </source>
</evidence>
<gene>
    <name evidence="2" type="ORF">EOW65_17755</name>
</gene>
<evidence type="ECO:0000256" key="1">
    <source>
        <dbReference type="SAM" id="MobiDB-lite"/>
    </source>
</evidence>
<name>A0A443L730_9RHOB</name>